<dbReference type="InterPro" id="IPR029055">
    <property type="entry name" value="Ntn_hydrolases_N"/>
</dbReference>
<dbReference type="PIRSF" id="PIRSF000485">
    <property type="entry name" value="Amd_phspho_trans"/>
    <property type="match status" value="1"/>
</dbReference>
<keyword evidence="7" id="KW-0315">Glutamine amidotransferase</keyword>
<evidence type="ECO:0000256" key="1">
    <source>
        <dbReference type="ARBA" id="ARBA00005209"/>
    </source>
</evidence>
<dbReference type="RefSeq" id="WP_083069466.1">
    <property type="nucleotide sequence ID" value="NZ_NBTM02000001.1"/>
</dbReference>
<dbReference type="GO" id="GO:0009113">
    <property type="term" value="P:purine nucleobase biosynthetic process"/>
    <property type="evidence" value="ECO:0007669"/>
    <property type="project" value="InterPro"/>
</dbReference>
<organism evidence="11 12">
    <name type="scientific">Aerococcus viridans</name>
    <dbReference type="NCBI Taxonomy" id="1377"/>
    <lineage>
        <taxon>Bacteria</taxon>
        <taxon>Bacillati</taxon>
        <taxon>Bacillota</taxon>
        <taxon>Bacilli</taxon>
        <taxon>Lactobacillales</taxon>
        <taxon>Aerococcaceae</taxon>
        <taxon>Aerococcus</taxon>
    </lineage>
</organism>
<feature type="domain" description="Glutamine amidotransferase type-2" evidence="10">
    <location>
        <begin position="2"/>
        <end position="196"/>
    </location>
</feature>
<keyword evidence="4 8" id="KW-0328">Glycosyltransferase</keyword>
<evidence type="ECO:0000256" key="2">
    <source>
        <dbReference type="ARBA" id="ARBA00010138"/>
    </source>
</evidence>
<comment type="catalytic activity">
    <reaction evidence="8">
        <text>5-phospho-beta-D-ribosylamine + L-glutamate + diphosphate = 5-phospho-alpha-D-ribose 1-diphosphate + L-glutamine + H2O</text>
        <dbReference type="Rhea" id="RHEA:14905"/>
        <dbReference type="ChEBI" id="CHEBI:15377"/>
        <dbReference type="ChEBI" id="CHEBI:29985"/>
        <dbReference type="ChEBI" id="CHEBI:33019"/>
        <dbReference type="ChEBI" id="CHEBI:58017"/>
        <dbReference type="ChEBI" id="CHEBI:58359"/>
        <dbReference type="ChEBI" id="CHEBI:58681"/>
        <dbReference type="EC" id="2.4.2.14"/>
    </reaction>
</comment>
<dbReference type="PANTHER" id="PTHR11907">
    <property type="entry name" value="AMIDOPHOSPHORIBOSYLTRANSFERASE"/>
    <property type="match status" value="1"/>
</dbReference>
<evidence type="ECO:0000313" key="11">
    <source>
        <dbReference type="EMBL" id="PNL92011.1"/>
    </source>
</evidence>
<dbReference type="GO" id="GO:0006189">
    <property type="term" value="P:'de novo' IMP biosynthetic process"/>
    <property type="evidence" value="ECO:0007669"/>
    <property type="project" value="UniProtKB-UniPathway"/>
</dbReference>
<gene>
    <name evidence="11" type="ORF">A6J77_007125</name>
</gene>
<evidence type="ECO:0000259" key="10">
    <source>
        <dbReference type="PROSITE" id="PS51278"/>
    </source>
</evidence>
<feature type="binding site" evidence="9">
    <location>
        <position position="324"/>
    </location>
    <ligand>
        <name>Mg(2+)</name>
        <dbReference type="ChEBI" id="CHEBI:18420"/>
    </ligand>
</feature>
<dbReference type="UniPathway" id="UPA00074">
    <property type="reaction ID" value="UER00124"/>
</dbReference>
<evidence type="ECO:0000256" key="4">
    <source>
        <dbReference type="ARBA" id="ARBA00022676"/>
    </source>
</evidence>
<keyword evidence="6 8" id="KW-0658">Purine biosynthesis</keyword>
<evidence type="ECO:0000256" key="6">
    <source>
        <dbReference type="ARBA" id="ARBA00022755"/>
    </source>
</evidence>
<dbReference type="Gene3D" id="3.60.20.10">
    <property type="entry name" value="Glutamine Phosphoribosylpyrophosphate, subunit 1, domain 1"/>
    <property type="match status" value="1"/>
</dbReference>
<keyword evidence="9" id="KW-0479">Metal-binding</keyword>
<reference evidence="12" key="1">
    <citation type="submission" date="2017-12" db="EMBL/GenBank/DDBJ databases">
        <title>FDA dAtabase for Regulatory Grade micrObial Sequences (FDA-ARGOS): Supporting development and validation of Infectious Disease Dx tests.</title>
        <authorList>
            <person name="Hoffmann M."/>
            <person name="Allard M."/>
            <person name="Evans P."/>
            <person name="Brown E."/>
            <person name="Tallon L."/>
            <person name="Sadzewicz L."/>
            <person name="Sengamalay N."/>
            <person name="Ott S."/>
            <person name="Godinez A."/>
            <person name="Nagaraj S."/>
            <person name="Vavikolanu K."/>
            <person name="Aluvathingal J."/>
            <person name="Nadendla S."/>
            <person name="Sichtig H."/>
        </authorList>
    </citation>
    <scope>NUCLEOTIDE SEQUENCE [LARGE SCALE GENOMIC DNA]</scope>
    <source>
        <strain evidence="12">FDAARGOS_249</strain>
    </source>
</reference>
<evidence type="ECO:0000256" key="5">
    <source>
        <dbReference type="ARBA" id="ARBA00022679"/>
    </source>
</evidence>
<dbReference type="GO" id="GO:0004044">
    <property type="term" value="F:amidophosphoribosyltransferase activity"/>
    <property type="evidence" value="ECO:0007669"/>
    <property type="project" value="UniProtKB-EC"/>
</dbReference>
<dbReference type="PROSITE" id="PS51278">
    <property type="entry name" value="GATASE_TYPE_2"/>
    <property type="match status" value="1"/>
</dbReference>
<protein>
    <recommendedName>
        <fullName evidence="3 8">Amidophosphoribosyltransferase</fullName>
        <shortName evidence="8">ATase</shortName>
        <ecNumber evidence="3 8">2.4.2.14</ecNumber>
    </recommendedName>
    <alternativeName>
        <fullName evidence="8">Glutamine phosphoribosylpyrophosphate amidotransferase</fullName>
    </alternativeName>
</protein>
<evidence type="ECO:0000256" key="7">
    <source>
        <dbReference type="ARBA" id="ARBA00022962"/>
    </source>
</evidence>
<dbReference type="InterPro" id="IPR029057">
    <property type="entry name" value="PRTase-like"/>
</dbReference>
<sequence>MSGILGVYSFDNIEAFPHLYYGLYALQHRGQAAVGIGTITPDGDSQLIREKGLISEHFGDGLIEHMPGNKGIGFVQYPFENRESEPMPFYHEGALMAIDGEIENEDFTYQACIEVLGQDIETIKAYFEALIGKFTLIYMNNDRFIAYKHLDGIKPLAIGKMDDTIIASSETAAIDSIAGHVIREIQPGELFIQTKTQCISYYLSANMEATESLDAFEFIYTARPDSILDGISVYDARYRLGETLWQEDQLHKGIVIGAPESGVISSMGYAKASGLPYEQGFVRNRYIGRTFIQSSKTIRERNIEIKLTPIKSIVANREVILIDDSIVRGSTIKRTVNTLKEAGASKIHVRIAAPPVVKGESMTVDIPDKHQLVAYNRTIEEVRDLIGCDSLKYISLDGFHRAIGRSKLYEPYFTEE</sequence>
<feature type="binding site" evidence="9">
    <location>
        <position position="261"/>
    </location>
    <ligand>
        <name>Mg(2+)</name>
        <dbReference type="ChEBI" id="CHEBI:18420"/>
    </ligand>
</feature>
<dbReference type="CDD" id="cd06223">
    <property type="entry name" value="PRTases_typeI"/>
    <property type="match status" value="1"/>
</dbReference>
<evidence type="ECO:0000256" key="9">
    <source>
        <dbReference type="PIRSR" id="PIRSR000485-2"/>
    </source>
</evidence>
<dbReference type="Gene3D" id="3.40.50.2020">
    <property type="match status" value="1"/>
</dbReference>
<dbReference type="EC" id="2.4.2.14" evidence="3 8"/>
<dbReference type="EMBL" id="NBTM02000001">
    <property type="protein sequence ID" value="PNL92011.1"/>
    <property type="molecule type" value="Genomic_DNA"/>
</dbReference>
<comment type="cofactor">
    <cofactor evidence="9">
        <name>Mg(2+)</name>
        <dbReference type="ChEBI" id="CHEBI:18420"/>
    </cofactor>
    <text evidence="9">Binds 1 Mg(2+) ion per subunit.</text>
</comment>
<evidence type="ECO:0000256" key="3">
    <source>
        <dbReference type="ARBA" id="ARBA00011941"/>
    </source>
</evidence>
<dbReference type="GO" id="GO:0046872">
    <property type="term" value="F:metal ion binding"/>
    <property type="evidence" value="ECO:0007669"/>
    <property type="project" value="UniProtKB-KW"/>
</dbReference>
<comment type="caution">
    <text evidence="11">The sequence shown here is derived from an EMBL/GenBank/DDBJ whole genome shotgun (WGS) entry which is preliminary data.</text>
</comment>
<proteinExistence type="inferred from homology"/>
<dbReference type="InterPro" id="IPR000836">
    <property type="entry name" value="PRTase_dom"/>
</dbReference>
<evidence type="ECO:0000256" key="8">
    <source>
        <dbReference type="PIRNR" id="PIRNR000485"/>
    </source>
</evidence>
<feature type="binding site" evidence="9">
    <location>
        <position position="323"/>
    </location>
    <ligand>
        <name>Mg(2+)</name>
        <dbReference type="ChEBI" id="CHEBI:18420"/>
    </ligand>
</feature>
<accession>A0A2J9PPN4</accession>
<dbReference type="SUPFAM" id="SSF53271">
    <property type="entry name" value="PRTase-like"/>
    <property type="match status" value="1"/>
</dbReference>
<dbReference type="InterPro" id="IPR005854">
    <property type="entry name" value="PurF"/>
</dbReference>
<dbReference type="InterPro" id="IPR017932">
    <property type="entry name" value="GATase_2_dom"/>
</dbReference>
<evidence type="ECO:0000313" key="12">
    <source>
        <dbReference type="Proteomes" id="UP000192813"/>
    </source>
</evidence>
<dbReference type="SUPFAM" id="SSF56235">
    <property type="entry name" value="N-terminal nucleophile aminohydrolases (Ntn hydrolases)"/>
    <property type="match status" value="1"/>
</dbReference>
<dbReference type="Proteomes" id="UP000192813">
    <property type="component" value="Unassembled WGS sequence"/>
</dbReference>
<keyword evidence="5 8" id="KW-0808">Transferase</keyword>
<keyword evidence="9" id="KW-0460">Magnesium</keyword>
<comment type="pathway">
    <text evidence="1 8">Purine metabolism; IMP biosynthesis via de novo pathway; N(1)-(5-phospho-D-ribosyl)glycinamide from 5-phospho-alpha-D-ribose 1-diphosphate: step 1/2.</text>
</comment>
<comment type="similarity">
    <text evidence="2 8">In the C-terminal section; belongs to the purine/pyrimidine phosphoribosyltransferase family.</text>
</comment>
<dbReference type="AlphaFoldDB" id="A0A2J9PPN4"/>
<name>A0A2J9PPN4_9LACT</name>